<gene>
    <name evidence="1" type="ORF">PbJCM13498_32130</name>
</gene>
<protein>
    <submittedName>
        <fullName evidence="1">Uncharacterized protein</fullName>
    </submittedName>
</protein>
<proteinExistence type="predicted"/>
<reference evidence="1 2" key="1">
    <citation type="submission" date="2019-10" db="EMBL/GenBank/DDBJ databases">
        <title>Prolixibacter strains distinguished by the presence of nitrate reductase genes were adept at nitrate-dependent anaerobic corrosion of metallic iron and carbon steel.</title>
        <authorList>
            <person name="Iino T."/>
            <person name="Shono N."/>
            <person name="Ito K."/>
            <person name="Nakamura R."/>
            <person name="Sueoka K."/>
            <person name="Harayama S."/>
            <person name="Ohkuma M."/>
        </authorList>
    </citation>
    <scope>NUCLEOTIDE SEQUENCE [LARGE SCALE GENOMIC DNA]</scope>
    <source>
        <strain evidence="1 2">JCM 13498</strain>
    </source>
</reference>
<dbReference type="OrthoDB" id="881550at2"/>
<keyword evidence="2" id="KW-1185">Reference proteome</keyword>
<dbReference type="EMBL" id="BLAX01000001">
    <property type="protein sequence ID" value="GET34350.1"/>
    <property type="molecule type" value="Genomic_DNA"/>
</dbReference>
<dbReference type="RefSeq" id="WP_025864668.1">
    <property type="nucleotide sequence ID" value="NZ_BLAX01000001.1"/>
</dbReference>
<evidence type="ECO:0000313" key="2">
    <source>
        <dbReference type="Proteomes" id="UP000391834"/>
    </source>
</evidence>
<dbReference type="AlphaFoldDB" id="A0A5M4B2F7"/>
<evidence type="ECO:0000313" key="1">
    <source>
        <dbReference type="EMBL" id="GET34350.1"/>
    </source>
</evidence>
<sequence>MKTLFIQIFIATFLFTNHTFQQGKQKDDLSTLRIVNIRDTLIIAFQGTDCGEWGGHRETIYLQRNKERKITARYLKDTVPCDIVEKHGIGVLDDAKREVIVDTSKVLNTEEERQISNFIKRVSELYIEGGNWYWNFGDYYTIKNTNGTFLLHYWNSGNNRETGYHNMIKKIFQITHKK</sequence>
<accession>A0A5M4B2F7</accession>
<organism evidence="1 2">
    <name type="scientific">Prolixibacter bellariivorans</name>
    <dbReference type="NCBI Taxonomy" id="314319"/>
    <lineage>
        <taxon>Bacteria</taxon>
        <taxon>Pseudomonadati</taxon>
        <taxon>Bacteroidota</taxon>
        <taxon>Bacteroidia</taxon>
        <taxon>Marinilabiliales</taxon>
        <taxon>Prolixibacteraceae</taxon>
        <taxon>Prolixibacter</taxon>
    </lineage>
</organism>
<comment type="caution">
    <text evidence="1">The sequence shown here is derived from an EMBL/GenBank/DDBJ whole genome shotgun (WGS) entry which is preliminary data.</text>
</comment>
<dbReference type="Proteomes" id="UP000391834">
    <property type="component" value="Unassembled WGS sequence"/>
</dbReference>
<name>A0A5M4B2F7_9BACT</name>